<keyword evidence="3" id="KW-0378">Hydrolase</keyword>
<gene>
    <name evidence="3" type="ORF">PXH66_14665</name>
</gene>
<dbReference type="KEGG" id="slom:PXH66_14665"/>
<proteinExistence type="predicted"/>
<dbReference type="Pfam" id="PF02517">
    <property type="entry name" value="Rce1-like"/>
    <property type="match status" value="1"/>
</dbReference>
<dbReference type="GO" id="GO:0004175">
    <property type="term" value="F:endopeptidase activity"/>
    <property type="evidence" value="ECO:0007669"/>
    <property type="project" value="UniProtKB-ARBA"/>
</dbReference>
<keyword evidence="1" id="KW-0812">Transmembrane</keyword>
<feature type="transmembrane region" description="Helical" evidence="1">
    <location>
        <begin position="88"/>
        <end position="106"/>
    </location>
</feature>
<reference evidence="3" key="1">
    <citation type="submission" date="2023-03" db="EMBL/GenBank/DDBJ databases">
        <title>Lomoglobus Profundus gen. nov., sp. nov., a novel member of the phylum Verrucomicrobia, isolated from deep-marine sediment of South China Sea.</title>
        <authorList>
            <person name="Ahmad T."/>
            <person name="Ishaq S.E."/>
            <person name="Wang F."/>
        </authorList>
    </citation>
    <scope>NUCLEOTIDE SEQUENCE</scope>
    <source>
        <strain evidence="3">LMO-M01</strain>
    </source>
</reference>
<accession>A0AAF0CMP1</accession>
<feature type="transmembrane region" description="Helical" evidence="1">
    <location>
        <begin position="12"/>
        <end position="41"/>
    </location>
</feature>
<name>A0AAF0CMP1_9BACT</name>
<evidence type="ECO:0000313" key="4">
    <source>
        <dbReference type="Proteomes" id="UP001218638"/>
    </source>
</evidence>
<keyword evidence="3" id="KW-0482">Metalloprotease</keyword>
<keyword evidence="1" id="KW-1133">Transmembrane helix</keyword>
<keyword evidence="4" id="KW-1185">Reference proteome</keyword>
<protein>
    <submittedName>
        <fullName evidence="3">CPBP family intramembrane metalloprotease</fullName>
    </submittedName>
</protein>
<feature type="transmembrane region" description="Helical" evidence="1">
    <location>
        <begin position="47"/>
        <end position="67"/>
    </location>
</feature>
<dbReference type="PANTHER" id="PTHR36435">
    <property type="entry name" value="SLR1288 PROTEIN"/>
    <property type="match status" value="1"/>
</dbReference>
<dbReference type="GO" id="GO:0008237">
    <property type="term" value="F:metallopeptidase activity"/>
    <property type="evidence" value="ECO:0007669"/>
    <property type="project" value="UniProtKB-KW"/>
</dbReference>
<dbReference type="AlphaFoldDB" id="A0AAF0CMP1"/>
<feature type="transmembrane region" description="Helical" evidence="1">
    <location>
        <begin position="174"/>
        <end position="204"/>
    </location>
</feature>
<dbReference type="Proteomes" id="UP001218638">
    <property type="component" value="Chromosome"/>
</dbReference>
<evidence type="ECO:0000313" key="3">
    <source>
        <dbReference type="EMBL" id="WED63576.1"/>
    </source>
</evidence>
<dbReference type="InterPro" id="IPR052710">
    <property type="entry name" value="CAAX_protease"/>
</dbReference>
<sequence>MSAATPSISPGRAAGITAIFIGFQLGGVIILLGAGAIIGLWRDTSPVFWSLAAVLLITNSVATACVLQVERRRQQLPWRFWPSTANPVAKSLLPVLAIIGGNLVILDLLHRLVVSVIPSLGVIEGSALQLYDITLHPITVPLALIGMAPITEELVFRGLILAGLLRTVRPHRAILISAACFALMHLNFSQLMPTFCMGLVLGWVYYRTQSLLLCMIGHAVHNTVVLYFTAHVISLGLNHTAVISHPATWPPWWFFAGGLVLIGGGASAVYRFTTPPASPVPPPLPRAN</sequence>
<feature type="transmembrane region" description="Helical" evidence="1">
    <location>
        <begin position="252"/>
        <end position="270"/>
    </location>
</feature>
<feature type="domain" description="CAAX prenyl protease 2/Lysostaphin resistance protein A-like" evidence="2">
    <location>
        <begin position="138"/>
        <end position="224"/>
    </location>
</feature>
<dbReference type="RefSeq" id="WP_330929784.1">
    <property type="nucleotide sequence ID" value="NZ_CP119075.1"/>
</dbReference>
<evidence type="ECO:0000259" key="2">
    <source>
        <dbReference type="Pfam" id="PF02517"/>
    </source>
</evidence>
<organism evidence="3 4">
    <name type="scientific">Synoicihabitans lomoniglobus</name>
    <dbReference type="NCBI Taxonomy" id="2909285"/>
    <lineage>
        <taxon>Bacteria</taxon>
        <taxon>Pseudomonadati</taxon>
        <taxon>Verrucomicrobiota</taxon>
        <taxon>Opitutia</taxon>
        <taxon>Opitutales</taxon>
        <taxon>Opitutaceae</taxon>
        <taxon>Synoicihabitans</taxon>
    </lineage>
</organism>
<feature type="transmembrane region" description="Helical" evidence="1">
    <location>
        <begin position="211"/>
        <end position="232"/>
    </location>
</feature>
<evidence type="ECO:0000256" key="1">
    <source>
        <dbReference type="SAM" id="Phobius"/>
    </source>
</evidence>
<dbReference type="GO" id="GO:0080120">
    <property type="term" value="P:CAAX-box protein maturation"/>
    <property type="evidence" value="ECO:0007669"/>
    <property type="project" value="UniProtKB-ARBA"/>
</dbReference>
<dbReference type="PANTHER" id="PTHR36435:SF1">
    <property type="entry name" value="CAAX AMINO TERMINAL PROTEASE FAMILY PROTEIN"/>
    <property type="match status" value="1"/>
</dbReference>
<dbReference type="InterPro" id="IPR003675">
    <property type="entry name" value="Rce1/LyrA-like_dom"/>
</dbReference>
<dbReference type="EMBL" id="CP119075">
    <property type="protein sequence ID" value="WED63576.1"/>
    <property type="molecule type" value="Genomic_DNA"/>
</dbReference>
<keyword evidence="1" id="KW-0472">Membrane</keyword>
<keyword evidence="3" id="KW-0645">Protease</keyword>